<evidence type="ECO:0000313" key="2">
    <source>
        <dbReference type="Proteomes" id="UP000179807"/>
    </source>
</evidence>
<comment type="caution">
    <text evidence="1">The sequence shown here is derived from an EMBL/GenBank/DDBJ whole genome shotgun (WGS) entry which is preliminary data.</text>
</comment>
<organism evidence="1 2">
    <name type="scientific">Tritrichomonas foetus</name>
    <dbReference type="NCBI Taxonomy" id="1144522"/>
    <lineage>
        <taxon>Eukaryota</taxon>
        <taxon>Metamonada</taxon>
        <taxon>Parabasalia</taxon>
        <taxon>Tritrichomonadida</taxon>
        <taxon>Tritrichomonadidae</taxon>
        <taxon>Tritrichomonas</taxon>
    </lineage>
</organism>
<reference evidence="1" key="1">
    <citation type="submission" date="2016-10" db="EMBL/GenBank/DDBJ databases">
        <authorList>
            <person name="Benchimol M."/>
            <person name="Almeida L.G."/>
            <person name="Vasconcelos A.T."/>
            <person name="Perreira-Neves A."/>
            <person name="Rosa I.A."/>
            <person name="Tasca T."/>
            <person name="Bogo M.R."/>
            <person name="de Souza W."/>
        </authorList>
    </citation>
    <scope>NUCLEOTIDE SEQUENCE [LARGE SCALE GENOMIC DNA]</scope>
    <source>
        <strain evidence="1">K</strain>
    </source>
</reference>
<gene>
    <name evidence="1" type="ORF">TRFO_01292</name>
</gene>
<keyword evidence="2" id="KW-1185">Reference proteome</keyword>
<sequence length="365" mass="42886">MSSTLNIRASRLQQQVAQHIAFCDDEITSLANYLQTLQMEIHEITNQIEYINNQQLLSNSKIENAAFNRQLKKQVKYSQEKINHQNRLQKMNIEHAEKIRSMTKDFENLLSEISIWSDRITSKKVSPIYKEINKVQKQIQTMEVNGISKINSEIDHLLDDGDSIENLQRLGEKRIADLESSLSQKKKQRYHELVFVKNQLSQCVATMDSITKKHNAESTKLKHKMETKSAMIDKRISEIREKYHHDLEGLRNIVLSSEEKAKKFEEEFNRRTMEFRNKMADLKKDCDQSRLEMQAITSSAILSQSTSEICDMKQKLATECQRTRMELDTKKSALAREYEINNILKREINKRKIDQRLEKRHEALK</sequence>
<protein>
    <submittedName>
        <fullName evidence="1">Uncharacterized protein</fullName>
    </submittedName>
</protein>
<proteinExistence type="predicted"/>
<dbReference type="Proteomes" id="UP000179807">
    <property type="component" value="Unassembled WGS sequence"/>
</dbReference>
<name>A0A1J4KCI1_9EUKA</name>
<accession>A0A1J4KCI1</accession>
<dbReference type="RefSeq" id="XP_068360301.1">
    <property type="nucleotide sequence ID" value="XM_068490016.1"/>
</dbReference>
<dbReference type="EMBL" id="MLAK01000704">
    <property type="protein sequence ID" value="OHT07165.1"/>
    <property type="molecule type" value="Genomic_DNA"/>
</dbReference>
<dbReference type="AlphaFoldDB" id="A0A1J4KCI1"/>
<dbReference type="GeneID" id="94824720"/>
<dbReference type="VEuPathDB" id="TrichDB:TRFO_01292"/>
<evidence type="ECO:0000313" key="1">
    <source>
        <dbReference type="EMBL" id="OHT07165.1"/>
    </source>
</evidence>